<dbReference type="InterPro" id="IPR011050">
    <property type="entry name" value="Pectin_lyase_fold/virulence"/>
</dbReference>
<comment type="catalytic activity">
    <reaction evidence="8">
        <text>Eliminative cleavage of (1-&gt;4)-alpha-D-galacturonan methyl ester to give oligosaccharides with 4-deoxy-6-O-methyl-alpha-D-galact-4-enuronosyl groups at their non-reducing ends.</text>
        <dbReference type="EC" id="4.2.2.10"/>
    </reaction>
</comment>
<dbReference type="EMBL" id="MU006290">
    <property type="protein sequence ID" value="KAF2855639.1"/>
    <property type="molecule type" value="Genomic_DNA"/>
</dbReference>
<dbReference type="PANTHER" id="PTHR31683:SF67">
    <property type="entry name" value="PECTIN LYASE F-RELATED"/>
    <property type="match status" value="1"/>
</dbReference>
<dbReference type="GO" id="GO:0030570">
    <property type="term" value="F:pectate lyase activity"/>
    <property type="evidence" value="ECO:0007669"/>
    <property type="project" value="InterPro"/>
</dbReference>
<evidence type="ECO:0000256" key="5">
    <source>
        <dbReference type="ARBA" id="ARBA00023157"/>
    </source>
</evidence>
<dbReference type="FunFam" id="2.160.20.10:FF:000003">
    <property type="entry name" value="Pectin lyase F"/>
    <property type="match status" value="1"/>
</dbReference>
<name>A0A6A7BMH9_9PLEO</name>
<protein>
    <recommendedName>
        <fullName evidence="10">pectin lyase</fullName>
        <ecNumber evidence="10">4.2.2.10</ecNumber>
    </recommendedName>
</protein>
<keyword evidence="11" id="KW-0624">Polysaccharide degradation</keyword>
<proteinExistence type="inferred from homology"/>
<feature type="domain" description="Pectate lyase" evidence="13">
    <location>
        <begin position="102"/>
        <end position="311"/>
    </location>
</feature>
<comment type="subcellular location">
    <subcellularLocation>
        <location evidence="1 11">Secreted</location>
    </subcellularLocation>
</comment>
<dbReference type="Gene3D" id="2.160.20.10">
    <property type="entry name" value="Single-stranded right-handed beta-helix, Pectin lyase-like"/>
    <property type="match status" value="1"/>
</dbReference>
<evidence type="ECO:0000256" key="7">
    <source>
        <dbReference type="ARBA" id="ARBA00023239"/>
    </source>
</evidence>
<evidence type="ECO:0000256" key="6">
    <source>
        <dbReference type="ARBA" id="ARBA00023180"/>
    </source>
</evidence>
<dbReference type="SMART" id="SM00656">
    <property type="entry name" value="Amb_all"/>
    <property type="match status" value="1"/>
</dbReference>
<evidence type="ECO:0000256" key="10">
    <source>
        <dbReference type="ARBA" id="ARBA00039082"/>
    </source>
</evidence>
<evidence type="ECO:0000256" key="2">
    <source>
        <dbReference type="ARBA" id="ARBA00010980"/>
    </source>
</evidence>
<evidence type="ECO:0000256" key="9">
    <source>
        <dbReference type="ARBA" id="ARBA00037631"/>
    </source>
</evidence>
<evidence type="ECO:0000256" key="12">
    <source>
        <dbReference type="SAM" id="SignalP"/>
    </source>
</evidence>
<keyword evidence="3 11" id="KW-0964">Secreted</keyword>
<comment type="function">
    <text evidence="9">Pectinolytic enzymes consist of four classes of enzymes: pectin lyase, polygalacturonase, pectin methylesterase and rhamnogalacturonase. Among pectinolytic enzymes, pectin lyase is the most important in depolymerization of pectin, since it cleaves internal glycosidic bonds of highly methylated pectins.</text>
</comment>
<dbReference type="OrthoDB" id="1637350at2759"/>
<feature type="signal peptide" evidence="12">
    <location>
        <begin position="1"/>
        <end position="16"/>
    </location>
</feature>
<organism evidence="14 15">
    <name type="scientific">Plenodomus tracheiphilus IPT5</name>
    <dbReference type="NCBI Taxonomy" id="1408161"/>
    <lineage>
        <taxon>Eukaryota</taxon>
        <taxon>Fungi</taxon>
        <taxon>Dikarya</taxon>
        <taxon>Ascomycota</taxon>
        <taxon>Pezizomycotina</taxon>
        <taxon>Dothideomycetes</taxon>
        <taxon>Pleosporomycetidae</taxon>
        <taxon>Pleosporales</taxon>
        <taxon>Pleosporineae</taxon>
        <taxon>Leptosphaeriaceae</taxon>
        <taxon>Plenodomus</taxon>
    </lineage>
</organism>
<dbReference type="SUPFAM" id="SSF51126">
    <property type="entry name" value="Pectin lyase-like"/>
    <property type="match status" value="1"/>
</dbReference>
<accession>A0A6A7BMH9</accession>
<reference evidence="14" key="1">
    <citation type="submission" date="2020-01" db="EMBL/GenBank/DDBJ databases">
        <authorList>
            <consortium name="DOE Joint Genome Institute"/>
            <person name="Haridas S."/>
            <person name="Albert R."/>
            <person name="Binder M."/>
            <person name="Bloem J."/>
            <person name="Labutti K."/>
            <person name="Salamov A."/>
            <person name="Andreopoulos B."/>
            <person name="Baker S.E."/>
            <person name="Barry K."/>
            <person name="Bills G."/>
            <person name="Bluhm B.H."/>
            <person name="Cannon C."/>
            <person name="Castanera R."/>
            <person name="Culley D.E."/>
            <person name="Daum C."/>
            <person name="Ezra D."/>
            <person name="Gonzalez J.B."/>
            <person name="Henrissat B."/>
            <person name="Kuo A."/>
            <person name="Liang C."/>
            <person name="Lipzen A."/>
            <person name="Lutzoni F."/>
            <person name="Magnuson J."/>
            <person name="Mondo S."/>
            <person name="Nolan M."/>
            <person name="Ohm R."/>
            <person name="Pangilinan J."/>
            <person name="Park H.-J."/>
            <person name="Ramirez L."/>
            <person name="Alfaro M."/>
            <person name="Sun H."/>
            <person name="Tritt A."/>
            <person name="Yoshinaga Y."/>
            <person name="Zwiers L.-H."/>
            <person name="Turgeon B.G."/>
            <person name="Goodwin S.B."/>
            <person name="Spatafora J.W."/>
            <person name="Crous P.W."/>
            <person name="Grigoriev I.V."/>
        </authorList>
    </citation>
    <scope>NUCLEOTIDE SEQUENCE</scope>
    <source>
        <strain evidence="14">IPT5</strain>
    </source>
</reference>
<evidence type="ECO:0000259" key="13">
    <source>
        <dbReference type="SMART" id="SM00656"/>
    </source>
</evidence>
<keyword evidence="4 12" id="KW-0732">Signal</keyword>
<evidence type="ECO:0000313" key="15">
    <source>
        <dbReference type="Proteomes" id="UP000799423"/>
    </source>
</evidence>
<dbReference type="EC" id="4.2.2.10" evidence="10"/>
<gene>
    <name evidence="14" type="ORF">T440DRAFT_159310</name>
</gene>
<dbReference type="InterPro" id="IPR012334">
    <property type="entry name" value="Pectin_lyas_fold"/>
</dbReference>
<keyword evidence="15" id="KW-1185">Reference proteome</keyword>
<evidence type="ECO:0000256" key="4">
    <source>
        <dbReference type="ARBA" id="ARBA00022729"/>
    </source>
</evidence>
<evidence type="ECO:0000256" key="1">
    <source>
        <dbReference type="ARBA" id="ARBA00004613"/>
    </source>
</evidence>
<dbReference type="PANTHER" id="PTHR31683">
    <property type="entry name" value="PECTATE LYASE 18-RELATED"/>
    <property type="match status" value="1"/>
</dbReference>
<dbReference type="AlphaFoldDB" id="A0A6A7BMH9"/>
<keyword evidence="5" id="KW-1015">Disulfide bond</keyword>
<sequence>MKFTLLALGSVLSVNAAVIGERATYKVIGKPEGFAAGTTGGGSAACQVPADVKQLKQWLEDKTARCIVIDKEYNFKGTEGTTKETGCRPASNKCPGNGGQDAINKASWCTNGNAGTGSKSISVTYDTAGVAGINMGSNKSVIGVGSKGVIRGKGLRIANGAKNIIIQNIHITELNPQYIWGGDAITLAGSDQVWIDHCKFSLIGRQMFVAGQAASNRVTLSNNEFDGQTKWSASCDGKHYWTLLAIGGGDLITAKGNYIHHTSGRSPKLGGNTVFHAVNNLWAENSGHAFDNEQGSKVLLEGNVFQNVKTTLLANKGNFFAPSGNALKQCAANLKHTCVANSFTNSPAITTADTSVLNYFKNKSVATVGAANAATIKSKAGVGKI</sequence>
<dbReference type="Proteomes" id="UP000799423">
    <property type="component" value="Unassembled WGS sequence"/>
</dbReference>
<dbReference type="Pfam" id="PF00544">
    <property type="entry name" value="Pectate_lyase_4"/>
    <property type="match status" value="1"/>
</dbReference>
<evidence type="ECO:0000256" key="11">
    <source>
        <dbReference type="RuleBase" id="RU361173"/>
    </source>
</evidence>
<dbReference type="GO" id="GO:0000272">
    <property type="term" value="P:polysaccharide catabolic process"/>
    <property type="evidence" value="ECO:0007669"/>
    <property type="project" value="UniProtKB-KW"/>
</dbReference>
<dbReference type="InterPro" id="IPR045032">
    <property type="entry name" value="PEL"/>
</dbReference>
<keyword evidence="6" id="KW-0325">Glycoprotein</keyword>
<evidence type="ECO:0000313" key="14">
    <source>
        <dbReference type="EMBL" id="KAF2855639.1"/>
    </source>
</evidence>
<comment type="similarity">
    <text evidence="2 11">Belongs to the polysaccharide lyase 1 family.</text>
</comment>
<dbReference type="GO" id="GO:0005576">
    <property type="term" value="C:extracellular region"/>
    <property type="evidence" value="ECO:0007669"/>
    <property type="project" value="UniProtKB-SubCell"/>
</dbReference>
<keyword evidence="11" id="KW-0119">Carbohydrate metabolism</keyword>
<feature type="chain" id="PRO_5025379141" description="pectin lyase" evidence="12">
    <location>
        <begin position="17"/>
        <end position="385"/>
    </location>
</feature>
<dbReference type="InterPro" id="IPR002022">
    <property type="entry name" value="Pec_lyase"/>
</dbReference>
<keyword evidence="7 11" id="KW-0456">Lyase</keyword>
<evidence type="ECO:0000256" key="8">
    <source>
        <dbReference type="ARBA" id="ARBA00036818"/>
    </source>
</evidence>
<dbReference type="GO" id="GO:0047490">
    <property type="term" value="F:pectin lyase activity"/>
    <property type="evidence" value="ECO:0007669"/>
    <property type="project" value="UniProtKB-EC"/>
</dbReference>
<evidence type="ECO:0000256" key="3">
    <source>
        <dbReference type="ARBA" id="ARBA00022525"/>
    </source>
</evidence>